<dbReference type="EMBL" id="JACJLL010000046">
    <property type="protein sequence ID" value="MBM6819423.1"/>
    <property type="molecule type" value="Genomic_DNA"/>
</dbReference>
<dbReference type="SUPFAM" id="SSF51261">
    <property type="entry name" value="Duplicated hybrid motif"/>
    <property type="match status" value="1"/>
</dbReference>
<dbReference type="InterPro" id="IPR011055">
    <property type="entry name" value="Dup_hybrid_motif"/>
</dbReference>
<dbReference type="PROSITE" id="PS51109">
    <property type="entry name" value="G5"/>
    <property type="match status" value="1"/>
</dbReference>
<dbReference type="Pfam" id="PF07501">
    <property type="entry name" value="G5"/>
    <property type="match status" value="1"/>
</dbReference>
<accession>A0ABS2FHL7</accession>
<dbReference type="PANTHER" id="PTHR21666:SF289">
    <property type="entry name" value="L-ALA--D-GLU ENDOPEPTIDASE"/>
    <property type="match status" value="1"/>
</dbReference>
<evidence type="ECO:0000256" key="2">
    <source>
        <dbReference type="SAM" id="Phobius"/>
    </source>
</evidence>
<keyword evidence="5" id="KW-1185">Reference proteome</keyword>
<feature type="domain" description="G5" evidence="3">
    <location>
        <begin position="177"/>
        <end position="257"/>
    </location>
</feature>
<sequence>MDVNGQNNISIWLKILKKVSVLMIMTLIFIVPDNNVYAKFNTNSLEENELVLMDKANSENSVENLISDESIDNKLNTADVFSNNMNNVFTIDLKGHSIRLADKTVGLTSLIEDKYLILEEICNSYVNELGIDVNNITEIQVMGTIDSDIEKSRISNLNLSGEIAKEVYDAYVINENLSKLDFKIDLTESEVIEPEIVTEECSDLYSGETETVQGVRGISLVHKEIVYDGLNKSDEKVVSRKIIQPAVNTVVKVGTKNPYYAGVAFLSNPTKGGYLSSYFGEVRAKSVHKGIDIAKNLGESVNASLDGKVIKAGYNNGGYGNLIVIEHENNMKTYYAHLNEIYVNVGDMVKKDDIIGAVGSTGNSTGPHLHFELRVDNKPVDPVKYIQQ</sequence>
<dbReference type="Gene3D" id="2.70.70.10">
    <property type="entry name" value="Glucose Permease (Domain IIA)"/>
    <property type="match status" value="1"/>
</dbReference>
<dbReference type="SMART" id="SM01208">
    <property type="entry name" value="G5"/>
    <property type="match status" value="1"/>
</dbReference>
<protein>
    <submittedName>
        <fullName evidence="4">Peptidoglycan DD-metalloendopeptidase family protein</fullName>
    </submittedName>
</protein>
<evidence type="ECO:0000259" key="3">
    <source>
        <dbReference type="PROSITE" id="PS51109"/>
    </source>
</evidence>
<evidence type="ECO:0000256" key="1">
    <source>
        <dbReference type="ARBA" id="ARBA00022729"/>
    </source>
</evidence>
<evidence type="ECO:0000313" key="5">
    <source>
        <dbReference type="Proteomes" id="UP000767334"/>
    </source>
</evidence>
<reference evidence="4 5" key="1">
    <citation type="journal article" date="2021" name="Sci. Rep.">
        <title>The distribution of antibiotic resistance genes in chicken gut microbiota commensals.</title>
        <authorList>
            <person name="Juricova H."/>
            <person name="Matiasovicova J."/>
            <person name="Kubasova T."/>
            <person name="Cejkova D."/>
            <person name="Rychlik I."/>
        </authorList>
    </citation>
    <scope>NUCLEOTIDE SEQUENCE [LARGE SCALE GENOMIC DNA]</scope>
    <source>
        <strain evidence="4 5">An435</strain>
    </source>
</reference>
<comment type="caution">
    <text evidence="4">The sequence shown here is derived from an EMBL/GenBank/DDBJ whole genome shotgun (WGS) entry which is preliminary data.</text>
</comment>
<dbReference type="InterPro" id="IPR050570">
    <property type="entry name" value="Cell_wall_metabolism_enzyme"/>
</dbReference>
<dbReference type="InterPro" id="IPR016047">
    <property type="entry name" value="M23ase_b-sheet_dom"/>
</dbReference>
<keyword evidence="1" id="KW-0732">Signal</keyword>
<evidence type="ECO:0000313" key="4">
    <source>
        <dbReference type="EMBL" id="MBM6819423.1"/>
    </source>
</evidence>
<keyword evidence="2" id="KW-1133">Transmembrane helix</keyword>
<organism evidence="4 5">
    <name type="scientific">Clostridium saudiense</name>
    <dbReference type="NCBI Taxonomy" id="1414720"/>
    <lineage>
        <taxon>Bacteria</taxon>
        <taxon>Bacillati</taxon>
        <taxon>Bacillota</taxon>
        <taxon>Clostridia</taxon>
        <taxon>Eubacteriales</taxon>
        <taxon>Clostridiaceae</taxon>
        <taxon>Clostridium</taxon>
    </lineage>
</organism>
<dbReference type="Pfam" id="PF01551">
    <property type="entry name" value="Peptidase_M23"/>
    <property type="match status" value="1"/>
</dbReference>
<proteinExistence type="predicted"/>
<name>A0ABS2FHL7_9CLOT</name>
<keyword evidence="2" id="KW-0812">Transmembrane</keyword>
<dbReference type="CDD" id="cd12797">
    <property type="entry name" value="M23_peptidase"/>
    <property type="match status" value="1"/>
</dbReference>
<keyword evidence="2" id="KW-0472">Membrane</keyword>
<dbReference type="InterPro" id="IPR011098">
    <property type="entry name" value="G5_dom"/>
</dbReference>
<dbReference type="Gene3D" id="2.20.230.10">
    <property type="entry name" value="Resuscitation-promoting factor rpfb"/>
    <property type="match status" value="1"/>
</dbReference>
<dbReference type="PANTHER" id="PTHR21666">
    <property type="entry name" value="PEPTIDASE-RELATED"/>
    <property type="match status" value="1"/>
</dbReference>
<feature type="transmembrane region" description="Helical" evidence="2">
    <location>
        <begin position="12"/>
        <end position="31"/>
    </location>
</feature>
<gene>
    <name evidence="4" type="ORF">H6A19_08755</name>
</gene>
<dbReference type="RefSeq" id="WP_148323741.1">
    <property type="nucleotide sequence ID" value="NZ_JACJLL010000046.1"/>
</dbReference>
<dbReference type="Proteomes" id="UP000767334">
    <property type="component" value="Unassembled WGS sequence"/>
</dbReference>